<comment type="cofactor">
    <cofactor evidence="1">
        <name>Zn(2+)</name>
        <dbReference type="ChEBI" id="CHEBI:29105"/>
    </cofactor>
</comment>
<evidence type="ECO:0000256" key="4">
    <source>
        <dbReference type="ARBA" id="ARBA00022833"/>
    </source>
</evidence>
<dbReference type="GO" id="GO:0046872">
    <property type="term" value="F:metal ion binding"/>
    <property type="evidence" value="ECO:0007669"/>
    <property type="project" value="UniProtKB-KW"/>
</dbReference>
<dbReference type="Pfam" id="PF24827">
    <property type="entry name" value="AstE_AspA_cat"/>
    <property type="match status" value="1"/>
</dbReference>
<feature type="domain" description="Succinylglutamate desuccinylase/Aspartoacylase catalytic" evidence="5">
    <location>
        <begin position="47"/>
        <end position="226"/>
    </location>
</feature>
<dbReference type="InterPro" id="IPR053138">
    <property type="entry name" value="N-alpha-Ac-DABA_deacetylase"/>
</dbReference>
<dbReference type="InterPro" id="IPR055438">
    <property type="entry name" value="AstE_AspA_cat"/>
</dbReference>
<dbReference type="Gene3D" id="3.40.630.10">
    <property type="entry name" value="Zn peptidases"/>
    <property type="match status" value="1"/>
</dbReference>
<dbReference type="InterPro" id="IPR043795">
    <property type="entry name" value="N-alpha-Ac-DABA-like"/>
</dbReference>
<dbReference type="OrthoDB" id="9782876at2"/>
<dbReference type="PIRSF" id="PIRSF039012">
    <property type="entry name" value="ASP"/>
    <property type="match status" value="1"/>
</dbReference>
<name>A0A251XCR4_9GAMM</name>
<keyword evidence="3" id="KW-0378">Hydrolase</keyword>
<evidence type="ECO:0000259" key="5">
    <source>
        <dbReference type="Pfam" id="PF24827"/>
    </source>
</evidence>
<keyword evidence="7" id="KW-1185">Reference proteome</keyword>
<gene>
    <name evidence="6" type="ORF">TPSD3_00100</name>
</gene>
<dbReference type="Proteomes" id="UP000194798">
    <property type="component" value="Unassembled WGS sequence"/>
</dbReference>
<keyword evidence="2" id="KW-0479">Metal-binding</keyword>
<comment type="caution">
    <text evidence="6">The sequence shown here is derived from an EMBL/GenBank/DDBJ whole genome shotgun (WGS) entry which is preliminary data.</text>
</comment>
<dbReference type="PANTHER" id="PTHR37326:SF2">
    <property type="entry name" value="SUCCINYLGLUTAMATE DESUCCINYLASE_ASPARTOACYLASE FAMILY PROTEIN"/>
    <property type="match status" value="1"/>
</dbReference>
<evidence type="ECO:0000313" key="6">
    <source>
        <dbReference type="EMBL" id="OUD16165.1"/>
    </source>
</evidence>
<evidence type="ECO:0000256" key="3">
    <source>
        <dbReference type="ARBA" id="ARBA00022801"/>
    </source>
</evidence>
<protein>
    <submittedName>
        <fullName evidence="6">Succinylglutamate desuccinylase</fullName>
    </submittedName>
</protein>
<sequence length="350" mass="38850">MFTSNPIIINKKVIRPGNQAIIDIPIAHLYTHTPIELPVHVINGKRAGPRLFVSAAIHGDELNGVEIIRRLLKQTALNHLRGTLIAIPIVNVFGLLNHSRYLPDRRDLNRCFPGSETGSLAARLAHIFMTEIVEHCDYGIDLHTAAFHRDNLPQIRANLDDPKTARLAHAFGVPVLLNSNLRDGSLREAAAEKGISMLLYEAGEALRFDEVAINAGVQGILSVMRELDMLPPRRRRKNCCEPFIAHTSDWVRAPHGGILRTEIELGKWVKKGDLLGIISDPFGQEEIDVIASRNGIIIGLTRLPLVNEGDALFHIASFKDSEQVAAQVEAFQVEYESDKIKTDDPPQIMP</sequence>
<organism evidence="6 7">
    <name type="scientific">Thioflexithrix psekupsensis</name>
    <dbReference type="NCBI Taxonomy" id="1570016"/>
    <lineage>
        <taxon>Bacteria</taxon>
        <taxon>Pseudomonadati</taxon>
        <taxon>Pseudomonadota</taxon>
        <taxon>Gammaproteobacteria</taxon>
        <taxon>Thiotrichales</taxon>
        <taxon>Thioflexithrix</taxon>
    </lineage>
</organism>
<dbReference type="AlphaFoldDB" id="A0A251XCR4"/>
<dbReference type="GO" id="GO:0016811">
    <property type="term" value="F:hydrolase activity, acting on carbon-nitrogen (but not peptide) bonds, in linear amides"/>
    <property type="evidence" value="ECO:0007669"/>
    <property type="project" value="InterPro"/>
</dbReference>
<evidence type="ECO:0000313" key="7">
    <source>
        <dbReference type="Proteomes" id="UP000194798"/>
    </source>
</evidence>
<evidence type="ECO:0000256" key="1">
    <source>
        <dbReference type="ARBA" id="ARBA00001947"/>
    </source>
</evidence>
<dbReference type="RefSeq" id="WP_086486565.1">
    <property type="nucleotide sequence ID" value="NZ_MSLT01000001.1"/>
</dbReference>
<accession>A0A251XCR4</accession>
<dbReference type="EMBL" id="MSLT01000001">
    <property type="protein sequence ID" value="OUD16165.1"/>
    <property type="molecule type" value="Genomic_DNA"/>
</dbReference>
<dbReference type="PANTHER" id="PTHR37326">
    <property type="entry name" value="BLL3975 PROTEIN"/>
    <property type="match status" value="1"/>
</dbReference>
<proteinExistence type="predicted"/>
<dbReference type="GO" id="GO:0016788">
    <property type="term" value="F:hydrolase activity, acting on ester bonds"/>
    <property type="evidence" value="ECO:0007669"/>
    <property type="project" value="InterPro"/>
</dbReference>
<reference evidence="6 7" key="1">
    <citation type="submission" date="2016-12" db="EMBL/GenBank/DDBJ databases">
        <title>Thioflexothrix psekupsii D3 genome sequencing and assembly.</title>
        <authorList>
            <person name="Fomenkov A."/>
            <person name="Vincze T."/>
            <person name="Grabovich M."/>
            <person name="Anton B.P."/>
            <person name="Dubinina G."/>
            <person name="Orlova M."/>
            <person name="Belousova E."/>
            <person name="Roberts R.J."/>
        </authorList>
    </citation>
    <scope>NUCLEOTIDE SEQUENCE [LARGE SCALE GENOMIC DNA]</scope>
    <source>
        <strain evidence="6">D3</strain>
    </source>
</reference>
<dbReference type="CDD" id="cd06251">
    <property type="entry name" value="M14_ASTE_ASPA-like"/>
    <property type="match status" value="1"/>
</dbReference>
<evidence type="ECO:0000256" key="2">
    <source>
        <dbReference type="ARBA" id="ARBA00022723"/>
    </source>
</evidence>
<dbReference type="SUPFAM" id="SSF53187">
    <property type="entry name" value="Zn-dependent exopeptidases"/>
    <property type="match status" value="1"/>
</dbReference>
<keyword evidence="4" id="KW-0862">Zinc</keyword>